<dbReference type="AlphaFoldDB" id="A0A9W8YP98"/>
<accession>A0A9W8YP98</accession>
<gene>
    <name evidence="1" type="primary">AAT1</name>
    <name evidence="1" type="ORF">N0V93_008037</name>
</gene>
<sequence length="754" mass="85288">MAGLPVQVGDLVALANIAKTVIEYGWGRYSNAARQHDDFYQDVDSLHRSLLALDSIIKDVGLGVKQQLAGVQLRCDRRSLSEIIGDCQATLDDCRGLLDRNKRFTGSTGPMDNIKYNIFVKSDVEALRKRIRQHVEKISLAQDVLKLDLLSRIQEDIRRMHWDLAVKIEKLHEIVLRIPGMTTDLLNNNVHPNISFEDSSPGIDIPASAEQLFEAAYQSFDGPTCQPSLSNLTDAFLSSFYASTYKFQPGLDLLLQRQPPNDQYVNLLKCIWLIGKIQSSEELANAVTDSHWPSYIKELDKQLSRQCARFSGQTWEGLEKPNPLSITEMNTKIWPEKATKDNNIVHIKTEENLEEIFRAYVTRGSENNLIGLSVWRPVQLEQGNNEAADEFRIRFSSANGPLHQSGYPGELDFSLEKATLQPIYAVDQNSRFGGSYIIETGPTTMSRTSTKLDFRSSKAMTKLQHALIGYKVWDNKIFHASVKFVYKSGPKGNDITSQDAFLQLWIPSKMKPLSSGPSSPRDSGISMTLERRFSTLSLARSSAPSIPETLRSTFTAGSTQTVPVQVGGKTPGILHVKPDKPLLVLFTRDPKTGEPLMITLELDALDVNPKRCDCHRKDIKSQQCLNIAMERDAGKEGEPLLGVTRYEAIGENHNVWDVSRLAFEQRAKPGAGRKPWTDLTRLTIKFRDVDERKIFSGQNCGCKNRGRTETWDDLRKCVGQNHRGLLGEIKMHYRLLVWEYDEWRKHRQHVIHRE</sequence>
<keyword evidence="1" id="KW-0808">Transferase</keyword>
<evidence type="ECO:0000313" key="2">
    <source>
        <dbReference type="Proteomes" id="UP001140453"/>
    </source>
</evidence>
<dbReference type="EMBL" id="JAPEVB010000005">
    <property type="protein sequence ID" value="KAJ4387445.1"/>
    <property type="molecule type" value="Genomic_DNA"/>
</dbReference>
<keyword evidence="1" id="KW-0032">Aminotransferase</keyword>
<evidence type="ECO:0000313" key="1">
    <source>
        <dbReference type="EMBL" id="KAJ4387445.1"/>
    </source>
</evidence>
<dbReference type="EC" id="2.6.1.1" evidence="1"/>
<name>A0A9W8YP98_9PEZI</name>
<comment type="caution">
    <text evidence="1">The sequence shown here is derived from an EMBL/GenBank/DDBJ whole genome shotgun (WGS) entry which is preliminary data.</text>
</comment>
<protein>
    <submittedName>
        <fullName evidence="1">Aspartate transaminase aat1</fullName>
        <ecNumber evidence="1">2.6.1.1</ecNumber>
    </submittedName>
</protein>
<dbReference type="Proteomes" id="UP001140453">
    <property type="component" value="Unassembled WGS sequence"/>
</dbReference>
<keyword evidence="2" id="KW-1185">Reference proteome</keyword>
<organism evidence="1 2">
    <name type="scientific">Gnomoniopsis smithogilvyi</name>
    <dbReference type="NCBI Taxonomy" id="1191159"/>
    <lineage>
        <taxon>Eukaryota</taxon>
        <taxon>Fungi</taxon>
        <taxon>Dikarya</taxon>
        <taxon>Ascomycota</taxon>
        <taxon>Pezizomycotina</taxon>
        <taxon>Sordariomycetes</taxon>
        <taxon>Sordariomycetidae</taxon>
        <taxon>Diaporthales</taxon>
        <taxon>Gnomoniaceae</taxon>
        <taxon>Gnomoniopsis</taxon>
    </lineage>
</organism>
<dbReference type="OrthoDB" id="5400409at2759"/>
<reference evidence="1" key="1">
    <citation type="submission" date="2022-10" db="EMBL/GenBank/DDBJ databases">
        <title>Tapping the CABI collections for fungal endophytes: first genome assemblies for Collariella, Neodidymelliopsis, Ascochyta clinopodiicola, Didymella pomorum, Didymosphaeria variabile, Neocosmospora piperis and Neocucurbitaria cava.</title>
        <authorList>
            <person name="Hill R."/>
        </authorList>
    </citation>
    <scope>NUCLEOTIDE SEQUENCE</scope>
    <source>
        <strain evidence="1">IMI 355082</strain>
    </source>
</reference>
<dbReference type="GO" id="GO:0004069">
    <property type="term" value="F:L-aspartate:2-oxoglutarate aminotransferase activity"/>
    <property type="evidence" value="ECO:0007669"/>
    <property type="project" value="UniProtKB-EC"/>
</dbReference>
<proteinExistence type="predicted"/>